<keyword evidence="2" id="KW-1185">Reference proteome</keyword>
<dbReference type="Proteomes" id="UP000265520">
    <property type="component" value="Unassembled WGS sequence"/>
</dbReference>
<organism evidence="1 2">
    <name type="scientific">Trifolium medium</name>
    <dbReference type="NCBI Taxonomy" id="97028"/>
    <lineage>
        <taxon>Eukaryota</taxon>
        <taxon>Viridiplantae</taxon>
        <taxon>Streptophyta</taxon>
        <taxon>Embryophyta</taxon>
        <taxon>Tracheophyta</taxon>
        <taxon>Spermatophyta</taxon>
        <taxon>Magnoliopsida</taxon>
        <taxon>eudicotyledons</taxon>
        <taxon>Gunneridae</taxon>
        <taxon>Pentapetalae</taxon>
        <taxon>rosids</taxon>
        <taxon>fabids</taxon>
        <taxon>Fabales</taxon>
        <taxon>Fabaceae</taxon>
        <taxon>Papilionoideae</taxon>
        <taxon>50 kb inversion clade</taxon>
        <taxon>NPAAA clade</taxon>
        <taxon>Hologalegina</taxon>
        <taxon>IRL clade</taxon>
        <taxon>Trifolieae</taxon>
        <taxon>Trifolium</taxon>
    </lineage>
</organism>
<keyword evidence="1" id="KW-0695">RNA-directed DNA polymerase</keyword>
<dbReference type="AlphaFoldDB" id="A0A392NBH7"/>
<proteinExistence type="predicted"/>
<protein>
    <submittedName>
        <fullName evidence="1">RNA-directed DNA polymerase (Reverse transcriptase)</fullName>
    </submittedName>
</protein>
<evidence type="ECO:0000313" key="2">
    <source>
        <dbReference type="Proteomes" id="UP000265520"/>
    </source>
</evidence>
<evidence type="ECO:0000313" key="1">
    <source>
        <dbReference type="EMBL" id="MCH96569.1"/>
    </source>
</evidence>
<name>A0A392NBH7_9FABA</name>
<dbReference type="GO" id="GO:0003964">
    <property type="term" value="F:RNA-directed DNA polymerase activity"/>
    <property type="evidence" value="ECO:0007669"/>
    <property type="project" value="UniProtKB-KW"/>
</dbReference>
<sequence>MVESKFLCTPLSSGIPLRDSNIVVVRIKVLSQHGKVQVPFQVTPPFSLAYNSEAVLPIEVEIPSSRVLMEANLDELNLIEEKCLMALCHCQLYQKRLKKAFDKRVHLENSEKGT</sequence>
<keyword evidence="1" id="KW-0548">Nucleotidyltransferase</keyword>
<reference evidence="1 2" key="1">
    <citation type="journal article" date="2018" name="Front. Plant Sci.">
        <title>Red Clover (Trifolium pratense) and Zigzag Clover (T. medium) - A Picture of Genomic Similarities and Differences.</title>
        <authorList>
            <person name="Dluhosova J."/>
            <person name="Istvanek J."/>
            <person name="Nedelnik J."/>
            <person name="Repkova J."/>
        </authorList>
    </citation>
    <scope>NUCLEOTIDE SEQUENCE [LARGE SCALE GENOMIC DNA]</scope>
    <source>
        <strain evidence="2">cv. 10/8</strain>
        <tissue evidence="1">Leaf</tissue>
    </source>
</reference>
<comment type="caution">
    <text evidence="1">The sequence shown here is derived from an EMBL/GenBank/DDBJ whole genome shotgun (WGS) entry which is preliminary data.</text>
</comment>
<keyword evidence="1" id="KW-0808">Transferase</keyword>
<dbReference type="EMBL" id="LXQA010032668">
    <property type="protein sequence ID" value="MCH96569.1"/>
    <property type="molecule type" value="Genomic_DNA"/>
</dbReference>
<accession>A0A392NBH7</accession>